<dbReference type="RefSeq" id="WP_126913058.1">
    <property type="nucleotide sequence ID" value="NZ_CP034587.1"/>
</dbReference>
<reference evidence="13 14" key="1">
    <citation type="submission" date="2018-12" db="EMBL/GenBank/DDBJ databases">
        <title>The whole draft genome of Streptomyce luteoverticillatus CGMCC 15060.</title>
        <authorList>
            <person name="Feng Z."/>
            <person name="Chen G."/>
            <person name="Zhang J."/>
            <person name="Zhu H."/>
            <person name="Yu X."/>
            <person name="Zhang W."/>
            <person name="Zhang X."/>
        </authorList>
    </citation>
    <scope>NUCLEOTIDE SEQUENCE [LARGE SCALE GENOMIC DNA]</scope>
    <source>
        <strain evidence="13 14">CGMCC 15060</strain>
    </source>
</reference>
<dbReference type="Gene3D" id="3.40.50.970">
    <property type="match status" value="2"/>
</dbReference>
<comment type="similarity">
    <text evidence="5">Belongs to the transketolase family.</text>
</comment>
<dbReference type="InterPro" id="IPR005474">
    <property type="entry name" value="Transketolase_N"/>
</dbReference>
<dbReference type="CDD" id="cd02012">
    <property type="entry name" value="TPP_TK"/>
    <property type="match status" value="1"/>
</dbReference>
<evidence type="ECO:0000256" key="6">
    <source>
        <dbReference type="ARBA" id="ARBA00011738"/>
    </source>
</evidence>
<dbReference type="OrthoDB" id="8732661at2"/>
<evidence type="ECO:0000256" key="2">
    <source>
        <dbReference type="ARBA" id="ARBA00001936"/>
    </source>
</evidence>
<evidence type="ECO:0000256" key="8">
    <source>
        <dbReference type="ARBA" id="ARBA00022723"/>
    </source>
</evidence>
<dbReference type="EMBL" id="CP034587">
    <property type="protein sequence ID" value="AZQ70493.1"/>
    <property type="molecule type" value="Genomic_DNA"/>
</dbReference>
<accession>A0A3Q9FS15</accession>
<evidence type="ECO:0000256" key="11">
    <source>
        <dbReference type="ARBA" id="ARBA00023052"/>
    </source>
</evidence>
<dbReference type="PANTHER" id="PTHR43195:SF1">
    <property type="entry name" value="FI06132P-RELATED"/>
    <property type="match status" value="1"/>
</dbReference>
<keyword evidence="9" id="KW-0106">Calcium</keyword>
<comment type="cofactor">
    <cofactor evidence="1">
        <name>Ca(2+)</name>
        <dbReference type="ChEBI" id="CHEBI:29108"/>
    </cofactor>
</comment>
<feature type="domain" description="Transketolase-like pyrimidine-binding" evidence="12">
    <location>
        <begin position="319"/>
        <end position="481"/>
    </location>
</feature>
<keyword evidence="14" id="KW-1185">Reference proteome</keyword>
<protein>
    <submittedName>
        <fullName evidence="13">Transketolase</fullName>
        <ecNumber evidence="13">2.2.1.1</ecNumber>
    </submittedName>
</protein>
<evidence type="ECO:0000256" key="3">
    <source>
        <dbReference type="ARBA" id="ARBA00001946"/>
    </source>
</evidence>
<dbReference type="InterPro" id="IPR051424">
    <property type="entry name" value="Transketolase-like"/>
</dbReference>
<dbReference type="GO" id="GO:0005737">
    <property type="term" value="C:cytoplasm"/>
    <property type="evidence" value="ECO:0007669"/>
    <property type="project" value="UniProtKB-ARBA"/>
</dbReference>
<dbReference type="SUPFAM" id="SSF52518">
    <property type="entry name" value="Thiamin diphosphate-binding fold (THDP-binding)"/>
    <property type="match status" value="2"/>
</dbReference>
<dbReference type="Gene3D" id="3.40.50.920">
    <property type="match status" value="1"/>
</dbReference>
<proteinExistence type="inferred from homology"/>
<dbReference type="PROSITE" id="PS00802">
    <property type="entry name" value="TRANSKETOLASE_2"/>
    <property type="match status" value="1"/>
</dbReference>
<dbReference type="Pfam" id="PF02780">
    <property type="entry name" value="Transketolase_C"/>
    <property type="match status" value="1"/>
</dbReference>
<dbReference type="Proteomes" id="UP000267900">
    <property type="component" value="Chromosome"/>
</dbReference>
<name>A0A3Q9FS15_STRLT</name>
<comment type="cofactor">
    <cofactor evidence="2">
        <name>Mn(2+)</name>
        <dbReference type="ChEBI" id="CHEBI:29035"/>
    </cofactor>
</comment>
<dbReference type="InterPro" id="IPR020826">
    <property type="entry name" value="Transketolase_BS"/>
</dbReference>
<dbReference type="Pfam" id="PF02779">
    <property type="entry name" value="Transket_pyr"/>
    <property type="match status" value="1"/>
</dbReference>
<comment type="subunit">
    <text evidence="6">Homodimer.</text>
</comment>
<dbReference type="InterPro" id="IPR029061">
    <property type="entry name" value="THDP-binding"/>
</dbReference>
<keyword evidence="10" id="KW-0460">Magnesium</keyword>
<evidence type="ECO:0000259" key="12">
    <source>
        <dbReference type="SMART" id="SM00861"/>
    </source>
</evidence>
<dbReference type="FunFam" id="3.40.50.970:FF:000129">
    <property type="entry name" value="Transketolase"/>
    <property type="match status" value="1"/>
</dbReference>
<dbReference type="InterPro" id="IPR005475">
    <property type="entry name" value="Transketolase-like_Pyr-bd"/>
</dbReference>
<keyword evidence="7 13" id="KW-0808">Transferase</keyword>
<evidence type="ECO:0000313" key="13">
    <source>
        <dbReference type="EMBL" id="AZQ70493.1"/>
    </source>
</evidence>
<evidence type="ECO:0000256" key="5">
    <source>
        <dbReference type="ARBA" id="ARBA00007131"/>
    </source>
</evidence>
<dbReference type="GO" id="GO:0004802">
    <property type="term" value="F:transketolase activity"/>
    <property type="evidence" value="ECO:0007669"/>
    <property type="project" value="UniProtKB-EC"/>
</dbReference>
<dbReference type="AlphaFoldDB" id="A0A3Q9FS15"/>
<dbReference type="GO" id="GO:0000287">
    <property type="term" value="F:magnesium ion binding"/>
    <property type="evidence" value="ECO:0007669"/>
    <property type="project" value="UniProtKB-ARBA"/>
</dbReference>
<organism evidence="13 14">
    <name type="scientific">Streptomyces luteoverticillatus</name>
    <name type="common">Streptoverticillium luteoverticillatus</name>
    <dbReference type="NCBI Taxonomy" id="66425"/>
    <lineage>
        <taxon>Bacteria</taxon>
        <taxon>Bacillati</taxon>
        <taxon>Actinomycetota</taxon>
        <taxon>Actinomycetes</taxon>
        <taxon>Kitasatosporales</taxon>
        <taxon>Streptomycetaceae</taxon>
        <taxon>Streptomyces</taxon>
    </lineage>
</organism>
<keyword evidence="11" id="KW-0786">Thiamine pyrophosphate</keyword>
<dbReference type="NCBIfam" id="NF004559">
    <property type="entry name" value="PRK05899.2-5"/>
    <property type="match status" value="1"/>
</dbReference>
<evidence type="ECO:0000313" key="14">
    <source>
        <dbReference type="Proteomes" id="UP000267900"/>
    </source>
</evidence>
<dbReference type="SMART" id="SM00861">
    <property type="entry name" value="Transket_pyr"/>
    <property type="match status" value="1"/>
</dbReference>
<evidence type="ECO:0000256" key="1">
    <source>
        <dbReference type="ARBA" id="ARBA00001913"/>
    </source>
</evidence>
<dbReference type="PANTHER" id="PTHR43195">
    <property type="entry name" value="TRANSKETOLASE"/>
    <property type="match status" value="1"/>
</dbReference>
<dbReference type="InterPro" id="IPR033248">
    <property type="entry name" value="Transketolase_C"/>
</dbReference>
<dbReference type="InterPro" id="IPR009014">
    <property type="entry name" value="Transketo_C/PFOR_II"/>
</dbReference>
<keyword evidence="8" id="KW-0479">Metal-binding</keyword>
<gene>
    <name evidence="13" type="ORF">EKH77_04040</name>
</gene>
<evidence type="ECO:0000256" key="10">
    <source>
        <dbReference type="ARBA" id="ARBA00022842"/>
    </source>
</evidence>
<dbReference type="CDD" id="cd07033">
    <property type="entry name" value="TPP_PYR_DXS_TK_like"/>
    <property type="match status" value="1"/>
</dbReference>
<sequence length="624" mass="65342">MTAQAPTRPLGPDAGLDQVFELAQQLRVDSVRASTSAGSGHPTSSLSAADLMAVLMTRHLRYDWDEPGNPANDHLVFSKGHASPLLYAMFRAAGVVGEDELLTTYRRFGARLEGHPTPVLPWVDVATGSLGQGIAYAVGIALAGRDLEASPCRVWVLCGDSEMAEGSVWEAFDKAGRHRLANFIAIVDVNRLGQCGPTELGWDTEAYARRVEAFGCRAITVDGHDLEAVDRALTVAADGQGPTAVLARTVKGRGVSEVADQEGWHGKPLPADLADRAVAGLGGVRHLSVRGPRPPDGAPVPRPAAGPVELPRYELGEAVATRSAFGKALAAVGARPEVVVLDAEVGNSTHTQDFEKAYPERYFQTYIAEQQMIAAAVGMAARGHRPYAATFAAFLTRAHDFIRMAAVSRTTMALCGSHCGVEIGADGPSQMGLEDLAMMRAVHGSTVLYPGDATSATALTAAMADLPGISYLRTTRGAYPVLYAPDEVFPVGGSKTPRRGDQDTVTLVGAGVTLHECLAAADLLAADGIHARVVDLYSVKPVDAGTLARAARETGALVVAEDHHPEGGIGEAVQSALMARRLAPALAHLAVTGLPGSGTTAELLDDAGISRTHIAEAARALIQK</sequence>
<evidence type="ECO:0000256" key="9">
    <source>
        <dbReference type="ARBA" id="ARBA00022837"/>
    </source>
</evidence>
<comment type="cofactor">
    <cofactor evidence="4">
        <name>thiamine diphosphate</name>
        <dbReference type="ChEBI" id="CHEBI:58937"/>
    </cofactor>
</comment>
<dbReference type="EC" id="2.2.1.1" evidence="13"/>
<comment type="cofactor">
    <cofactor evidence="3">
        <name>Mg(2+)</name>
        <dbReference type="ChEBI" id="CHEBI:18420"/>
    </cofactor>
</comment>
<evidence type="ECO:0000256" key="4">
    <source>
        <dbReference type="ARBA" id="ARBA00001964"/>
    </source>
</evidence>
<evidence type="ECO:0000256" key="7">
    <source>
        <dbReference type="ARBA" id="ARBA00022679"/>
    </source>
</evidence>
<dbReference type="Pfam" id="PF00456">
    <property type="entry name" value="Transketolase_N"/>
    <property type="match status" value="1"/>
</dbReference>
<dbReference type="SUPFAM" id="SSF52922">
    <property type="entry name" value="TK C-terminal domain-like"/>
    <property type="match status" value="1"/>
</dbReference>
<dbReference type="GO" id="GO:0030976">
    <property type="term" value="F:thiamine pyrophosphate binding"/>
    <property type="evidence" value="ECO:0007669"/>
    <property type="project" value="TreeGrafter"/>
</dbReference>